<comment type="similarity">
    <text evidence="1">Belongs to the acetyltransferase family.</text>
</comment>
<keyword evidence="3" id="KW-0012">Acyltransferase</keyword>
<dbReference type="Gene3D" id="3.40.630.30">
    <property type="match status" value="1"/>
</dbReference>
<dbReference type="PANTHER" id="PTHR10545">
    <property type="entry name" value="DIAMINE N-ACETYLTRANSFERASE"/>
    <property type="match status" value="1"/>
</dbReference>
<dbReference type="InterPro" id="IPR016181">
    <property type="entry name" value="Acyl_CoA_acyltransferase"/>
</dbReference>
<dbReference type="PROSITE" id="PS51186">
    <property type="entry name" value="GNAT"/>
    <property type="match status" value="1"/>
</dbReference>
<organism evidence="5 6">
    <name type="scientific">Arthrobacter oryzae</name>
    <dbReference type="NCBI Taxonomy" id="409290"/>
    <lineage>
        <taxon>Bacteria</taxon>
        <taxon>Bacillati</taxon>
        <taxon>Actinomycetota</taxon>
        <taxon>Actinomycetes</taxon>
        <taxon>Micrococcales</taxon>
        <taxon>Micrococcaceae</taxon>
        <taxon>Arthrobacter</taxon>
    </lineage>
</organism>
<dbReference type="InterPro" id="IPR000182">
    <property type="entry name" value="GNAT_dom"/>
</dbReference>
<keyword evidence="2 5" id="KW-0808">Transferase</keyword>
<dbReference type="Proteomes" id="UP000273807">
    <property type="component" value="Unassembled WGS sequence"/>
</dbReference>
<evidence type="ECO:0000259" key="4">
    <source>
        <dbReference type="PROSITE" id="PS51186"/>
    </source>
</evidence>
<evidence type="ECO:0000313" key="5">
    <source>
        <dbReference type="EMBL" id="RNL58318.1"/>
    </source>
</evidence>
<dbReference type="CDD" id="cd04301">
    <property type="entry name" value="NAT_SF"/>
    <property type="match status" value="1"/>
</dbReference>
<dbReference type="GO" id="GO:0008080">
    <property type="term" value="F:N-acetyltransferase activity"/>
    <property type="evidence" value="ECO:0007669"/>
    <property type="project" value="UniProtKB-ARBA"/>
</dbReference>
<gene>
    <name evidence="5" type="ORF">D7003_03830</name>
</gene>
<evidence type="ECO:0000256" key="1">
    <source>
        <dbReference type="ARBA" id="ARBA00008694"/>
    </source>
</evidence>
<evidence type="ECO:0000256" key="3">
    <source>
        <dbReference type="ARBA" id="ARBA00023315"/>
    </source>
</evidence>
<name>A0A3N0C722_9MICC</name>
<dbReference type="OrthoDB" id="9805924at2"/>
<dbReference type="RefSeq" id="WP_123254158.1">
    <property type="nucleotide sequence ID" value="NZ_RBED01000069.1"/>
</dbReference>
<dbReference type="SUPFAM" id="SSF55729">
    <property type="entry name" value="Acyl-CoA N-acyltransferases (Nat)"/>
    <property type="match status" value="1"/>
</dbReference>
<keyword evidence="6" id="KW-1185">Reference proteome</keyword>
<evidence type="ECO:0000256" key="2">
    <source>
        <dbReference type="ARBA" id="ARBA00022679"/>
    </source>
</evidence>
<dbReference type="InterPro" id="IPR051016">
    <property type="entry name" value="Diverse_Substrate_AcTransf"/>
</dbReference>
<dbReference type="Pfam" id="PF00583">
    <property type="entry name" value="Acetyltransf_1"/>
    <property type="match status" value="1"/>
</dbReference>
<dbReference type="FunFam" id="3.40.630.30:FF:000064">
    <property type="entry name" value="GNAT family acetyltransferase"/>
    <property type="match status" value="1"/>
</dbReference>
<dbReference type="EMBL" id="RBED01000069">
    <property type="protein sequence ID" value="RNL58318.1"/>
    <property type="molecule type" value="Genomic_DNA"/>
</dbReference>
<dbReference type="AlphaFoldDB" id="A0A3N0C722"/>
<protein>
    <submittedName>
        <fullName evidence="5">GNAT family N-acetyltransferase</fullName>
    </submittedName>
</protein>
<evidence type="ECO:0000313" key="6">
    <source>
        <dbReference type="Proteomes" id="UP000273807"/>
    </source>
</evidence>
<accession>A0A3N0C722</accession>
<feature type="domain" description="N-acetyltransferase" evidence="4">
    <location>
        <begin position="2"/>
        <end position="163"/>
    </location>
</feature>
<comment type="caution">
    <text evidence="5">The sequence shown here is derived from an EMBL/GenBank/DDBJ whole genome shotgun (WGS) entry which is preliminary data.</text>
</comment>
<dbReference type="PANTHER" id="PTHR10545:SF29">
    <property type="entry name" value="GH14572P-RELATED"/>
    <property type="match status" value="1"/>
</dbReference>
<proteinExistence type="inferred from homology"/>
<reference evidence="5 6" key="1">
    <citation type="submission" date="2018-10" db="EMBL/GenBank/DDBJ databases">
        <title>Genome sequencing of Arthrobacter oryzae TNB02.</title>
        <authorList>
            <person name="Cho Y.-J."/>
            <person name="Cho A."/>
            <person name="Kim O.-S."/>
        </authorList>
    </citation>
    <scope>NUCLEOTIDE SEQUENCE [LARGE SCALE GENOMIC DNA]</scope>
    <source>
        <strain evidence="5 6">TNB02</strain>
    </source>
</reference>
<sequence>MSVIRPATANDVPAILQMIHDLAMYEKEPDAVRNTPELLTEVLFGENPRAFATMAENAAGDVQGFALWFLNYSTWEGVHGIYLEDLYVMPEARGEGHGKALLQHLAATAVEQGYARVEWSVLDWNEPSINFYRSLGAGPMDGWSTFRLTGDALASFGSARTALARG</sequence>